<evidence type="ECO:0000313" key="8">
    <source>
        <dbReference type="EMBL" id="EXJ80315.1"/>
    </source>
</evidence>
<feature type="domain" description="Glucose-methanol-choline oxidoreductase N-terminal" evidence="7">
    <location>
        <begin position="304"/>
        <end position="318"/>
    </location>
</feature>
<dbReference type="PROSITE" id="PS00624">
    <property type="entry name" value="GMC_OXRED_2"/>
    <property type="match status" value="1"/>
</dbReference>
<evidence type="ECO:0000256" key="4">
    <source>
        <dbReference type="RuleBase" id="RU003968"/>
    </source>
</evidence>
<dbReference type="Pfam" id="PF00732">
    <property type="entry name" value="GMC_oxred_N"/>
    <property type="match status" value="1"/>
</dbReference>
<dbReference type="PANTHER" id="PTHR11552:SF115">
    <property type="entry name" value="DEHYDROGENASE XPTC-RELATED"/>
    <property type="match status" value="1"/>
</dbReference>
<evidence type="ECO:0000259" key="6">
    <source>
        <dbReference type="PROSITE" id="PS00623"/>
    </source>
</evidence>
<dbReference type="OrthoDB" id="269227at2759"/>
<dbReference type="GO" id="GO:0016614">
    <property type="term" value="F:oxidoreductase activity, acting on CH-OH group of donors"/>
    <property type="evidence" value="ECO:0007669"/>
    <property type="project" value="InterPro"/>
</dbReference>
<dbReference type="STRING" id="1182541.W9XSK0"/>
<feature type="binding site" evidence="3">
    <location>
        <position position="264"/>
    </location>
    <ligand>
        <name>FAD</name>
        <dbReference type="ChEBI" id="CHEBI:57692"/>
    </ligand>
</feature>
<organism evidence="8 9">
    <name type="scientific">Capronia coronata CBS 617.96</name>
    <dbReference type="NCBI Taxonomy" id="1182541"/>
    <lineage>
        <taxon>Eukaryota</taxon>
        <taxon>Fungi</taxon>
        <taxon>Dikarya</taxon>
        <taxon>Ascomycota</taxon>
        <taxon>Pezizomycotina</taxon>
        <taxon>Eurotiomycetes</taxon>
        <taxon>Chaetothyriomycetidae</taxon>
        <taxon>Chaetothyriales</taxon>
        <taxon>Herpotrichiellaceae</taxon>
        <taxon>Capronia</taxon>
    </lineage>
</organism>
<dbReference type="GeneID" id="19163308"/>
<feature type="binding site" evidence="3">
    <location>
        <begin position="122"/>
        <end position="125"/>
    </location>
    <ligand>
        <name>FAD</name>
        <dbReference type="ChEBI" id="CHEBI:57692"/>
    </ligand>
</feature>
<dbReference type="RefSeq" id="XP_007727509.1">
    <property type="nucleotide sequence ID" value="XM_007729319.1"/>
</dbReference>
<dbReference type="InterPro" id="IPR000172">
    <property type="entry name" value="GMC_OxRdtase_N"/>
</dbReference>
<comment type="caution">
    <text evidence="8">The sequence shown here is derived from an EMBL/GenBank/DDBJ whole genome shotgun (WGS) entry which is preliminary data.</text>
</comment>
<dbReference type="InterPro" id="IPR007867">
    <property type="entry name" value="GMC_OxRtase_C"/>
</dbReference>
<dbReference type="Gene3D" id="3.30.560.10">
    <property type="entry name" value="Glucose Oxidase, domain 3"/>
    <property type="match status" value="1"/>
</dbReference>
<dbReference type="AlphaFoldDB" id="W9XSK0"/>
<keyword evidence="4" id="KW-0285">Flavoprotein</keyword>
<comment type="similarity">
    <text evidence="1 4">Belongs to the GMC oxidoreductase family.</text>
</comment>
<dbReference type="SUPFAM" id="SSF51905">
    <property type="entry name" value="FAD/NAD(P)-binding domain"/>
    <property type="match status" value="1"/>
</dbReference>
<sequence length="614" mass="66446">MMHKAIAALLLSAGLAVARPLTARGLINDAAGQTYDYIVVGCGVSGLVVSSRLSENEDVTVLCLEAGSLDHYEDEIMIPYYIGLQPYGFYEWGIYTVPQTQLDGVSRHIPLGKGVGGGSLINGMVWNRGNQRSFNAWNDVGNSGWGWNALLPYFEKASKCILPLQSAGAEVQPELQNPAVHGTSGPVQVSYPNYYWPQTDNWFAALHELGIPTSAEPNEGLTAGGYFLPLDIDPNNQTRSDARRSYYDPNIARNNFNVQPNSQVTRILFEQGDQLTATGVEFATGPSSPRQTAYASREVILAAGAIHSPQLLELSGVGQASVLESVGVEVLENLPGVGNNLQDHGMIHLDYHYTNPAVMDISDFASNSTFNDEAAAEYYGSKTGPWTAKPSCAVAFPSLQQVTDDVESRLAAASSAPYNLPSTYDDEPTLQVGYERQIASVLDELAHEDIPAFENLNNNAGGLDLALMRPLSRGTTHITSIDPFASPNVDPRWLVHQFDYDVMILAMQVNQRILDTSAIQELGPSYDQVPWDASVDELGQILRSGIGTEYHYSCTTAMLPLELGGVVDGELRVYGTNNLRIVDTGIYPMVPGAHLQAVAYGVAEKAADLIKAAQ</sequence>
<feature type="domain" description="Glucose-methanol-choline oxidoreductase N-terminal" evidence="6">
    <location>
        <begin position="112"/>
        <end position="135"/>
    </location>
</feature>
<dbReference type="InterPro" id="IPR036188">
    <property type="entry name" value="FAD/NAD-bd_sf"/>
</dbReference>
<dbReference type="SUPFAM" id="SSF54373">
    <property type="entry name" value="FAD-linked reductases, C-terminal domain"/>
    <property type="match status" value="1"/>
</dbReference>
<protein>
    <recommendedName>
        <fullName evidence="6 7">Glucose-methanol-choline oxidoreductase N-terminal domain-containing protein</fullName>
    </recommendedName>
</protein>
<dbReference type="HOGENOM" id="CLU_002865_6_1_1"/>
<feature type="signal peptide" evidence="5">
    <location>
        <begin position="1"/>
        <end position="18"/>
    </location>
</feature>
<dbReference type="GO" id="GO:0050660">
    <property type="term" value="F:flavin adenine dinucleotide binding"/>
    <property type="evidence" value="ECO:0007669"/>
    <property type="project" value="InterPro"/>
</dbReference>
<evidence type="ECO:0000313" key="9">
    <source>
        <dbReference type="Proteomes" id="UP000019484"/>
    </source>
</evidence>
<dbReference type="EMBL" id="AMWN01000008">
    <property type="protein sequence ID" value="EXJ80315.1"/>
    <property type="molecule type" value="Genomic_DNA"/>
</dbReference>
<name>W9XSK0_9EURO</name>
<feature type="active site" description="Proton donor" evidence="2">
    <location>
        <position position="551"/>
    </location>
</feature>
<dbReference type="PANTHER" id="PTHR11552">
    <property type="entry name" value="GLUCOSE-METHANOL-CHOLINE GMC OXIDOREDUCTASE"/>
    <property type="match status" value="1"/>
</dbReference>
<feature type="chain" id="PRO_5004934804" description="Glucose-methanol-choline oxidoreductase N-terminal domain-containing protein" evidence="5">
    <location>
        <begin position="19"/>
        <end position="614"/>
    </location>
</feature>
<accession>W9XSK0</accession>
<keyword evidence="3 4" id="KW-0274">FAD</keyword>
<gene>
    <name evidence="8" type="ORF">A1O1_08457</name>
</gene>
<dbReference type="PROSITE" id="PS00623">
    <property type="entry name" value="GMC_OXRED_1"/>
    <property type="match status" value="1"/>
</dbReference>
<evidence type="ECO:0000256" key="5">
    <source>
        <dbReference type="SAM" id="SignalP"/>
    </source>
</evidence>
<reference evidence="8 9" key="1">
    <citation type="submission" date="2013-03" db="EMBL/GenBank/DDBJ databases">
        <title>The Genome Sequence of Capronia coronata CBS 617.96.</title>
        <authorList>
            <consortium name="The Broad Institute Genomics Platform"/>
            <person name="Cuomo C."/>
            <person name="de Hoog S."/>
            <person name="Gorbushina A."/>
            <person name="Walker B."/>
            <person name="Young S.K."/>
            <person name="Zeng Q."/>
            <person name="Gargeya S."/>
            <person name="Fitzgerald M."/>
            <person name="Haas B."/>
            <person name="Abouelleil A."/>
            <person name="Allen A.W."/>
            <person name="Alvarado L."/>
            <person name="Arachchi H.M."/>
            <person name="Berlin A.M."/>
            <person name="Chapman S.B."/>
            <person name="Gainer-Dewar J."/>
            <person name="Goldberg J."/>
            <person name="Griggs A."/>
            <person name="Gujja S."/>
            <person name="Hansen M."/>
            <person name="Howarth C."/>
            <person name="Imamovic A."/>
            <person name="Ireland A."/>
            <person name="Larimer J."/>
            <person name="McCowan C."/>
            <person name="Murphy C."/>
            <person name="Pearson M."/>
            <person name="Poon T.W."/>
            <person name="Priest M."/>
            <person name="Roberts A."/>
            <person name="Saif S."/>
            <person name="Shea T."/>
            <person name="Sisk P."/>
            <person name="Sykes S."/>
            <person name="Wortman J."/>
            <person name="Nusbaum C."/>
            <person name="Birren B."/>
        </authorList>
    </citation>
    <scope>NUCLEOTIDE SEQUENCE [LARGE SCALE GENOMIC DNA]</scope>
    <source>
        <strain evidence="8 9">CBS 617.96</strain>
    </source>
</reference>
<evidence type="ECO:0000256" key="2">
    <source>
        <dbReference type="PIRSR" id="PIRSR000137-1"/>
    </source>
</evidence>
<dbReference type="eggNOG" id="KOG1238">
    <property type="taxonomic scope" value="Eukaryota"/>
</dbReference>
<dbReference type="InterPro" id="IPR012132">
    <property type="entry name" value="GMC_OxRdtase"/>
</dbReference>
<dbReference type="PIRSF" id="PIRSF000137">
    <property type="entry name" value="Alcohol_oxidase"/>
    <property type="match status" value="1"/>
</dbReference>
<dbReference type="Gene3D" id="3.50.50.60">
    <property type="entry name" value="FAD/NAD(P)-binding domain"/>
    <property type="match status" value="1"/>
</dbReference>
<feature type="active site" description="Proton acceptor" evidence="2">
    <location>
        <position position="594"/>
    </location>
</feature>
<keyword evidence="5" id="KW-0732">Signal</keyword>
<dbReference type="Pfam" id="PF05199">
    <property type="entry name" value="GMC_oxred_C"/>
    <property type="match status" value="1"/>
</dbReference>
<proteinExistence type="inferred from homology"/>
<evidence type="ECO:0000256" key="1">
    <source>
        <dbReference type="ARBA" id="ARBA00010790"/>
    </source>
</evidence>
<evidence type="ECO:0000259" key="7">
    <source>
        <dbReference type="PROSITE" id="PS00624"/>
    </source>
</evidence>
<dbReference type="Proteomes" id="UP000019484">
    <property type="component" value="Unassembled WGS sequence"/>
</dbReference>
<comment type="cofactor">
    <cofactor evidence="3">
        <name>FAD</name>
        <dbReference type="ChEBI" id="CHEBI:57692"/>
    </cofactor>
</comment>
<keyword evidence="9" id="KW-1185">Reference proteome</keyword>
<evidence type="ECO:0000256" key="3">
    <source>
        <dbReference type="PIRSR" id="PIRSR000137-2"/>
    </source>
</evidence>
<dbReference type="GO" id="GO:0044550">
    <property type="term" value="P:secondary metabolite biosynthetic process"/>
    <property type="evidence" value="ECO:0007669"/>
    <property type="project" value="TreeGrafter"/>
</dbReference>